<reference evidence="4" key="1">
    <citation type="journal article" date="2019" name="Int. J. Syst. Evol. Microbiol.">
        <title>The Global Catalogue of Microorganisms (GCM) 10K type strain sequencing project: providing services to taxonomists for standard genome sequencing and annotation.</title>
        <authorList>
            <consortium name="The Broad Institute Genomics Platform"/>
            <consortium name="The Broad Institute Genome Sequencing Center for Infectious Disease"/>
            <person name="Wu L."/>
            <person name="Ma J."/>
        </authorList>
    </citation>
    <scope>NUCLEOTIDE SEQUENCE [LARGE SCALE GENOMIC DNA]</scope>
    <source>
        <strain evidence="4">CGMCC 1.10130</strain>
    </source>
</reference>
<feature type="transmembrane region" description="Helical" evidence="2">
    <location>
        <begin position="6"/>
        <end position="25"/>
    </location>
</feature>
<dbReference type="OrthoDB" id="5899712at2"/>
<dbReference type="RefSeq" id="WP_087505161.1">
    <property type="nucleotide sequence ID" value="NZ_BMDX01000005.1"/>
</dbReference>
<evidence type="ECO:0000256" key="2">
    <source>
        <dbReference type="SAM" id="Phobius"/>
    </source>
</evidence>
<evidence type="ECO:0000256" key="1">
    <source>
        <dbReference type="SAM" id="MobiDB-lite"/>
    </source>
</evidence>
<dbReference type="EMBL" id="BMDX01000005">
    <property type="protein sequence ID" value="GGA74075.1"/>
    <property type="molecule type" value="Genomic_DNA"/>
</dbReference>
<name>A0A8J2U4D5_9GAMM</name>
<keyword evidence="2" id="KW-0472">Membrane</keyword>
<dbReference type="AlphaFoldDB" id="A0A8J2U4D5"/>
<keyword evidence="4" id="KW-1185">Reference proteome</keyword>
<protein>
    <recommendedName>
        <fullName evidence="5">DNA repair protein</fullName>
    </recommendedName>
</protein>
<evidence type="ECO:0000313" key="4">
    <source>
        <dbReference type="Proteomes" id="UP000619743"/>
    </source>
</evidence>
<keyword evidence="2" id="KW-1133">Transmembrane helix</keyword>
<comment type="caution">
    <text evidence="3">The sequence shown here is derived from an EMBL/GenBank/DDBJ whole genome shotgun (WGS) entry which is preliminary data.</text>
</comment>
<evidence type="ECO:0000313" key="3">
    <source>
        <dbReference type="EMBL" id="GGA74075.1"/>
    </source>
</evidence>
<feature type="region of interest" description="Disordered" evidence="1">
    <location>
        <begin position="234"/>
        <end position="254"/>
    </location>
</feature>
<organism evidence="3 4">
    <name type="scientific">Neiella marina</name>
    <dbReference type="NCBI Taxonomy" id="508461"/>
    <lineage>
        <taxon>Bacteria</taxon>
        <taxon>Pseudomonadati</taxon>
        <taxon>Pseudomonadota</taxon>
        <taxon>Gammaproteobacteria</taxon>
        <taxon>Alteromonadales</taxon>
        <taxon>Echinimonadaceae</taxon>
        <taxon>Neiella</taxon>
    </lineage>
</organism>
<evidence type="ECO:0008006" key="5">
    <source>
        <dbReference type="Google" id="ProtNLM"/>
    </source>
</evidence>
<sequence>MTGTAIIIVALIVALIFLVIIVNVMQQQKERQNAERRTEIARQKAIIDETEDVMLLSSKMPMSKQLMRVLLTRVVNALQSWQKVQGTDEVNRRLKDINGQLKELDGGYSEISERAFQVPDNEKQAIALLQGLKKLRLLIRAEHNKGQVSPAVFVDEEKRIDRLLIRINLENLMSRATSSMLTKQYGSCRQMLDKAETVISAVTVPDEYIAGKISDIERLRAELAAVNRKVEEENQAKLKRKSDEDDLIFNKKKW</sequence>
<keyword evidence="2" id="KW-0812">Transmembrane</keyword>
<proteinExistence type="predicted"/>
<dbReference type="Proteomes" id="UP000619743">
    <property type="component" value="Unassembled WGS sequence"/>
</dbReference>
<gene>
    <name evidence="3" type="ORF">GCM10011369_14920</name>
</gene>
<accession>A0A8J2U4D5</accession>